<reference evidence="8 10" key="1">
    <citation type="submission" date="2018-08" db="EMBL/GenBank/DDBJ databases">
        <title>The first complete genome of Treponema rectale (CHPAT), a commensal spirochete of the bovine rectum.</title>
        <authorList>
            <person name="Staton G.J."/>
            <person name="Clegg S.R."/>
            <person name="Carter S.D."/>
            <person name="Radford A.D."/>
            <person name="Darby A."/>
            <person name="Hall N."/>
            <person name="Birtles R.J."/>
            <person name="Evans N.J."/>
        </authorList>
    </citation>
    <scope>NUCLEOTIDE SEQUENCE [LARGE SCALE GENOMIC DNA]</scope>
    <source>
        <strain evidence="8 10">CHPA</strain>
    </source>
</reference>
<evidence type="ECO:0000259" key="6">
    <source>
        <dbReference type="PROSITE" id="PS51935"/>
    </source>
</evidence>
<dbReference type="Proteomes" id="UP000593591">
    <property type="component" value="Chromosome"/>
</dbReference>
<name>A0A840SGR1_9SPIR</name>
<keyword evidence="2" id="KW-0645">Protease</keyword>
<evidence type="ECO:0000256" key="5">
    <source>
        <dbReference type="SAM" id="SignalP"/>
    </source>
</evidence>
<protein>
    <submittedName>
        <fullName evidence="7">Cell wall-associated NlpC family hydrolase</fullName>
    </submittedName>
</protein>
<dbReference type="RefSeq" id="WP_184652524.1">
    <property type="nucleotide sequence ID" value="NZ_JACHFR010000002.1"/>
</dbReference>
<dbReference type="InterPro" id="IPR038765">
    <property type="entry name" value="Papain-like_cys_pep_sf"/>
</dbReference>
<dbReference type="InterPro" id="IPR051202">
    <property type="entry name" value="Peptidase_C40"/>
</dbReference>
<sequence>MKNFVKTLTALFLFSAACAQSFAAPKVSDERQKLITYALKLEGTKYVWGGSDPKRDGGLDCSGYVSWCVNHAVSPKLTDNGHFPRLCNAMFEKTEVVSINNREPGDLVFFKANPNSEKITHVGIYCGVYHGPNKKFEGKRVFISAISDGPRTGVQLELMDARYWKQHYYATGRFLPKTKQ</sequence>
<dbReference type="GO" id="GO:0006508">
    <property type="term" value="P:proteolysis"/>
    <property type="evidence" value="ECO:0007669"/>
    <property type="project" value="UniProtKB-KW"/>
</dbReference>
<evidence type="ECO:0000313" key="10">
    <source>
        <dbReference type="Proteomes" id="UP000593591"/>
    </source>
</evidence>
<dbReference type="PROSITE" id="PS51257">
    <property type="entry name" value="PROKAR_LIPOPROTEIN"/>
    <property type="match status" value="1"/>
</dbReference>
<proteinExistence type="inferred from homology"/>
<dbReference type="EMBL" id="JACHFR010000002">
    <property type="protein sequence ID" value="MBB5219096.1"/>
    <property type="molecule type" value="Genomic_DNA"/>
</dbReference>
<feature type="chain" id="PRO_5033940656" evidence="5">
    <location>
        <begin position="24"/>
        <end position="180"/>
    </location>
</feature>
<dbReference type="GO" id="GO:0008234">
    <property type="term" value="F:cysteine-type peptidase activity"/>
    <property type="evidence" value="ECO:0007669"/>
    <property type="project" value="UniProtKB-KW"/>
</dbReference>
<evidence type="ECO:0000313" key="9">
    <source>
        <dbReference type="Proteomes" id="UP000578697"/>
    </source>
</evidence>
<dbReference type="PANTHER" id="PTHR47053:SF1">
    <property type="entry name" value="MUREIN DD-ENDOPEPTIDASE MEPH-RELATED"/>
    <property type="match status" value="1"/>
</dbReference>
<dbReference type="Proteomes" id="UP000578697">
    <property type="component" value="Unassembled WGS sequence"/>
</dbReference>
<evidence type="ECO:0000313" key="8">
    <source>
        <dbReference type="EMBL" id="QOS41002.1"/>
    </source>
</evidence>
<dbReference type="InterPro" id="IPR000064">
    <property type="entry name" value="NLP_P60_dom"/>
</dbReference>
<evidence type="ECO:0000256" key="3">
    <source>
        <dbReference type="ARBA" id="ARBA00022801"/>
    </source>
</evidence>
<dbReference type="PANTHER" id="PTHR47053">
    <property type="entry name" value="MUREIN DD-ENDOPEPTIDASE MEPH-RELATED"/>
    <property type="match status" value="1"/>
</dbReference>
<dbReference type="PROSITE" id="PS51935">
    <property type="entry name" value="NLPC_P60"/>
    <property type="match status" value="1"/>
</dbReference>
<gene>
    <name evidence="8" type="ORF">DYE49_11310</name>
    <name evidence="7" type="ORF">HNP77_001465</name>
</gene>
<dbReference type="KEGG" id="trc:DYE49_11310"/>
<keyword evidence="3 7" id="KW-0378">Hydrolase</keyword>
<dbReference type="Pfam" id="PF00877">
    <property type="entry name" value="NLPC_P60"/>
    <property type="match status" value="1"/>
</dbReference>
<comment type="similarity">
    <text evidence="1">Belongs to the peptidase C40 family.</text>
</comment>
<dbReference type="EMBL" id="CP031517">
    <property type="protein sequence ID" value="QOS41002.1"/>
    <property type="molecule type" value="Genomic_DNA"/>
</dbReference>
<evidence type="ECO:0000256" key="4">
    <source>
        <dbReference type="ARBA" id="ARBA00022807"/>
    </source>
</evidence>
<feature type="domain" description="NlpC/P60" evidence="6">
    <location>
        <begin position="28"/>
        <end position="175"/>
    </location>
</feature>
<evidence type="ECO:0000256" key="1">
    <source>
        <dbReference type="ARBA" id="ARBA00007074"/>
    </source>
</evidence>
<keyword evidence="4" id="KW-0788">Thiol protease</keyword>
<keyword evidence="5" id="KW-0732">Signal</keyword>
<keyword evidence="9" id="KW-1185">Reference proteome</keyword>
<reference evidence="7 9" key="2">
    <citation type="submission" date="2020-08" db="EMBL/GenBank/DDBJ databases">
        <title>Genomic Encyclopedia of Type Strains, Phase IV (KMG-IV): sequencing the most valuable type-strain genomes for metagenomic binning, comparative biology and taxonomic classification.</title>
        <authorList>
            <person name="Goeker M."/>
        </authorList>
    </citation>
    <scope>NUCLEOTIDE SEQUENCE [LARGE SCALE GENOMIC DNA]</scope>
    <source>
        <strain evidence="7 9">DSM 103679</strain>
    </source>
</reference>
<dbReference type="AlphaFoldDB" id="A0A840SGR1"/>
<evidence type="ECO:0000256" key="2">
    <source>
        <dbReference type="ARBA" id="ARBA00022670"/>
    </source>
</evidence>
<evidence type="ECO:0000313" key="7">
    <source>
        <dbReference type="EMBL" id="MBB5219096.1"/>
    </source>
</evidence>
<organism evidence="7 9">
    <name type="scientific">Treponema rectale</name>
    <dbReference type="NCBI Taxonomy" id="744512"/>
    <lineage>
        <taxon>Bacteria</taxon>
        <taxon>Pseudomonadati</taxon>
        <taxon>Spirochaetota</taxon>
        <taxon>Spirochaetia</taxon>
        <taxon>Spirochaetales</taxon>
        <taxon>Treponemataceae</taxon>
        <taxon>Treponema</taxon>
    </lineage>
</organism>
<dbReference type="Gene3D" id="3.90.1720.10">
    <property type="entry name" value="endopeptidase domain like (from Nostoc punctiforme)"/>
    <property type="match status" value="1"/>
</dbReference>
<feature type="signal peptide" evidence="5">
    <location>
        <begin position="1"/>
        <end position="23"/>
    </location>
</feature>
<accession>A0A840SGR1</accession>
<dbReference type="SUPFAM" id="SSF54001">
    <property type="entry name" value="Cysteine proteinases"/>
    <property type="match status" value="1"/>
</dbReference>